<evidence type="ECO:0000313" key="12">
    <source>
        <dbReference type="Proteomes" id="UP000078348"/>
    </source>
</evidence>
<evidence type="ECO:0000256" key="6">
    <source>
        <dbReference type="ARBA" id="ARBA00022840"/>
    </source>
</evidence>
<organism evidence="11 12">
    <name type="scientific">Blastocystis sp. subtype 1 (strain ATCC 50177 / NandII)</name>
    <dbReference type="NCBI Taxonomy" id="478820"/>
    <lineage>
        <taxon>Eukaryota</taxon>
        <taxon>Sar</taxon>
        <taxon>Stramenopiles</taxon>
        <taxon>Bigyra</taxon>
        <taxon>Opalozoa</taxon>
        <taxon>Opalinata</taxon>
        <taxon>Blastocystidae</taxon>
        <taxon>Blastocystis</taxon>
    </lineage>
</organism>
<proteinExistence type="inferred from homology"/>
<dbReference type="STRING" id="478820.A0A196SHF9"/>
<keyword evidence="5 10" id="KW-0547">Nucleotide-binding</keyword>
<evidence type="ECO:0000256" key="9">
    <source>
        <dbReference type="ARBA" id="ARBA00030268"/>
    </source>
</evidence>
<dbReference type="GO" id="GO:0004830">
    <property type="term" value="F:tryptophan-tRNA ligase activity"/>
    <property type="evidence" value="ECO:0007669"/>
    <property type="project" value="UniProtKB-EC"/>
</dbReference>
<dbReference type="PANTHER" id="PTHR43766:SF1">
    <property type="entry name" value="TRYPTOPHAN--TRNA LIGASE, MITOCHONDRIAL"/>
    <property type="match status" value="1"/>
</dbReference>
<keyword evidence="12" id="KW-1185">Reference proteome</keyword>
<evidence type="ECO:0000256" key="1">
    <source>
        <dbReference type="ARBA" id="ARBA00004173"/>
    </source>
</evidence>
<evidence type="ECO:0000256" key="2">
    <source>
        <dbReference type="ARBA" id="ARBA00005594"/>
    </source>
</evidence>
<dbReference type="Proteomes" id="UP000078348">
    <property type="component" value="Unassembled WGS sequence"/>
</dbReference>
<reference evidence="11 12" key="1">
    <citation type="submission" date="2016-05" db="EMBL/GenBank/DDBJ databases">
        <title>Nuclear genome of Blastocystis sp. subtype 1 NandII.</title>
        <authorList>
            <person name="Gentekaki E."/>
            <person name="Curtis B."/>
            <person name="Stairs C."/>
            <person name="Eme L."/>
            <person name="Herman E."/>
            <person name="Klimes V."/>
            <person name="Arias M.C."/>
            <person name="Elias M."/>
            <person name="Hilliou F."/>
            <person name="Klute M."/>
            <person name="Malik S.-B."/>
            <person name="Pightling A."/>
            <person name="Rachubinski R."/>
            <person name="Salas D."/>
            <person name="Schlacht A."/>
            <person name="Suga H."/>
            <person name="Archibald J."/>
            <person name="Ball S.G."/>
            <person name="Clark G."/>
            <person name="Dacks J."/>
            <person name="Van Der Giezen M."/>
            <person name="Tsaousis A."/>
            <person name="Roger A."/>
        </authorList>
    </citation>
    <scope>NUCLEOTIDE SEQUENCE [LARGE SCALE GENOMIC DNA]</scope>
    <source>
        <strain evidence="12">ATCC 50177 / NandII</strain>
    </source>
</reference>
<dbReference type="InterPro" id="IPR002305">
    <property type="entry name" value="aa-tRNA-synth_Ic"/>
</dbReference>
<keyword evidence="7 10" id="KW-0648">Protein biosynthesis</keyword>
<dbReference type="GO" id="GO:0006436">
    <property type="term" value="P:tryptophanyl-tRNA aminoacylation"/>
    <property type="evidence" value="ECO:0007669"/>
    <property type="project" value="InterPro"/>
</dbReference>
<keyword evidence="4 10" id="KW-0436">Ligase</keyword>
<evidence type="ECO:0000256" key="3">
    <source>
        <dbReference type="ARBA" id="ARBA00013161"/>
    </source>
</evidence>
<dbReference type="PRINTS" id="PR01039">
    <property type="entry name" value="TRNASYNTHTRP"/>
</dbReference>
<dbReference type="InterPro" id="IPR002306">
    <property type="entry name" value="Trp-tRNA-ligase"/>
</dbReference>
<dbReference type="Gene3D" id="1.10.240.10">
    <property type="entry name" value="Tyrosyl-Transfer RNA Synthetase"/>
    <property type="match status" value="1"/>
</dbReference>
<dbReference type="PANTHER" id="PTHR43766">
    <property type="entry name" value="TRYPTOPHAN--TRNA LIGASE, MITOCHONDRIAL"/>
    <property type="match status" value="1"/>
</dbReference>
<sequence length="280" mass="31498">MLSDAFTALLACGLEPNEKTTLFIQSDNPYHCELSWILENNVNINRLMRMHQFKDKAARAAKNGRKEDAFASTLGLLSYPVLMTADIMLYNATHVPVGDDQLQHVEIARDIINRFNQRYNVNFNLPQAEICEGSRIMSLGDGTKKMSKSAQTQYSNITIIDSPERIQQCIKRAKTDSLSGFSLDREKRPEIVNLLTLMAAATGESVQKVYDAYKDSTMSVFKPALADALIACLAPIRERYMELRDDPSYVREIMQQGAEETMEEAAENMKLIKTVMGLLG</sequence>
<comment type="subcellular location">
    <subcellularLocation>
        <location evidence="1">Mitochondrion</location>
    </subcellularLocation>
</comment>
<dbReference type="InterPro" id="IPR014729">
    <property type="entry name" value="Rossmann-like_a/b/a_fold"/>
</dbReference>
<dbReference type="Gene3D" id="3.40.50.620">
    <property type="entry name" value="HUPs"/>
    <property type="match status" value="1"/>
</dbReference>
<comment type="similarity">
    <text evidence="2 10">Belongs to the class-I aminoacyl-tRNA synthetase family.</text>
</comment>
<comment type="caution">
    <text evidence="11">The sequence shown here is derived from an EMBL/GenBank/DDBJ whole genome shotgun (WGS) entry which is preliminary data.</text>
</comment>
<dbReference type="EMBL" id="LXWW01000078">
    <property type="protein sequence ID" value="OAO16463.1"/>
    <property type="molecule type" value="Genomic_DNA"/>
</dbReference>
<name>A0A196SHF9_BLAHN</name>
<dbReference type="GO" id="GO:0005524">
    <property type="term" value="F:ATP binding"/>
    <property type="evidence" value="ECO:0007669"/>
    <property type="project" value="UniProtKB-KW"/>
</dbReference>
<dbReference type="GO" id="GO:0005739">
    <property type="term" value="C:mitochondrion"/>
    <property type="evidence" value="ECO:0007669"/>
    <property type="project" value="UniProtKB-SubCell"/>
</dbReference>
<dbReference type="FunFam" id="1.10.240.10:FF:000002">
    <property type="entry name" value="Tryptophan--tRNA ligase"/>
    <property type="match status" value="1"/>
</dbReference>
<evidence type="ECO:0000256" key="5">
    <source>
        <dbReference type="ARBA" id="ARBA00022741"/>
    </source>
</evidence>
<keyword evidence="6 10" id="KW-0067">ATP-binding</keyword>
<dbReference type="AlphaFoldDB" id="A0A196SHF9"/>
<evidence type="ECO:0000256" key="7">
    <source>
        <dbReference type="ARBA" id="ARBA00022917"/>
    </source>
</evidence>
<evidence type="ECO:0000256" key="10">
    <source>
        <dbReference type="RuleBase" id="RU363036"/>
    </source>
</evidence>
<dbReference type="NCBIfam" id="TIGR00233">
    <property type="entry name" value="trpS"/>
    <property type="match status" value="1"/>
</dbReference>
<dbReference type="Pfam" id="PF00579">
    <property type="entry name" value="tRNA-synt_1b"/>
    <property type="match status" value="1"/>
</dbReference>
<evidence type="ECO:0000256" key="8">
    <source>
        <dbReference type="ARBA" id="ARBA00023146"/>
    </source>
</evidence>
<protein>
    <recommendedName>
        <fullName evidence="3">tryptophan--tRNA ligase</fullName>
        <ecNumber evidence="3">6.1.1.2</ecNumber>
    </recommendedName>
    <alternativeName>
        <fullName evidence="9">Tryptophanyl-tRNA synthetase</fullName>
    </alternativeName>
</protein>
<dbReference type="EC" id="6.1.1.2" evidence="3"/>
<gene>
    <name evidence="11" type="ORF">AV274_1786</name>
</gene>
<dbReference type="OrthoDB" id="15808at2759"/>
<accession>A0A196SHF9</accession>
<dbReference type="InterPro" id="IPR050203">
    <property type="entry name" value="Trp-tRNA_synthetase"/>
</dbReference>
<keyword evidence="8 10" id="KW-0030">Aminoacyl-tRNA synthetase</keyword>
<dbReference type="SUPFAM" id="SSF52374">
    <property type="entry name" value="Nucleotidylyl transferase"/>
    <property type="match status" value="1"/>
</dbReference>
<evidence type="ECO:0000313" key="11">
    <source>
        <dbReference type="EMBL" id="OAO16463.1"/>
    </source>
</evidence>
<evidence type="ECO:0000256" key="4">
    <source>
        <dbReference type="ARBA" id="ARBA00022598"/>
    </source>
</evidence>